<evidence type="ECO:0000313" key="3">
    <source>
        <dbReference type="Proteomes" id="UP000323386"/>
    </source>
</evidence>
<evidence type="ECO:0000313" key="2">
    <source>
        <dbReference type="EMBL" id="SPO35236.1"/>
    </source>
</evidence>
<dbReference type="EMBL" id="OOIP01000001">
    <property type="protein sequence ID" value="SPO35236.1"/>
    <property type="molecule type" value="Genomic_DNA"/>
</dbReference>
<reference evidence="2 3" key="1">
    <citation type="submission" date="2018-03" db="EMBL/GenBank/DDBJ databases">
        <authorList>
            <person name="Guldener U."/>
        </authorList>
    </citation>
    <scope>NUCLEOTIDE SEQUENCE [LARGE SCALE GENOMIC DNA]</scope>
    <source>
        <strain evidence="2 3">DAOM196992</strain>
    </source>
</reference>
<proteinExistence type="predicted"/>
<organism evidence="2 3">
    <name type="scientific">Pseudozyma flocculosa</name>
    <dbReference type="NCBI Taxonomy" id="84751"/>
    <lineage>
        <taxon>Eukaryota</taxon>
        <taxon>Fungi</taxon>
        <taxon>Dikarya</taxon>
        <taxon>Basidiomycota</taxon>
        <taxon>Ustilaginomycotina</taxon>
        <taxon>Ustilaginomycetes</taxon>
        <taxon>Ustilaginales</taxon>
        <taxon>Ustilaginaceae</taxon>
        <taxon>Pseudozyma</taxon>
    </lineage>
</organism>
<dbReference type="Proteomes" id="UP000323386">
    <property type="component" value="Unassembled WGS sequence"/>
</dbReference>
<gene>
    <name evidence="2" type="ORF">PSFLO_00707</name>
</gene>
<feature type="compositionally biased region" description="Polar residues" evidence="1">
    <location>
        <begin position="135"/>
        <end position="150"/>
    </location>
</feature>
<protein>
    <submittedName>
        <fullName evidence="2">Uncharacterized protein</fullName>
    </submittedName>
</protein>
<accession>A0A5C3EUK5</accession>
<feature type="compositionally biased region" description="Low complexity" evidence="1">
    <location>
        <begin position="94"/>
        <end position="112"/>
    </location>
</feature>
<dbReference type="AlphaFoldDB" id="A0A5C3EUK5"/>
<keyword evidence="3" id="KW-1185">Reference proteome</keyword>
<feature type="region of interest" description="Disordered" evidence="1">
    <location>
        <begin position="1"/>
        <end position="29"/>
    </location>
</feature>
<sequence>MPPAAPKPATSGHPLPPGRANDRLKRGDFPGITQRLEEGFVQSNDRCGTCVAAAKHCTFGTGKGKNGHARRPGTSPCDFCKAVRRACSTFAGTARNSSPSAASGSQRSASAAVKPAKRAKSTDKAKPKASGGSATGQSRPVRGQSSQSVTPAAAVARAKPHKAKARDSVLAAVDEACRKLTKIAGKVKSKHRRKLIKIIAKLQRVA</sequence>
<feature type="region of interest" description="Disordered" evidence="1">
    <location>
        <begin position="92"/>
        <end position="168"/>
    </location>
</feature>
<evidence type="ECO:0000256" key="1">
    <source>
        <dbReference type="SAM" id="MobiDB-lite"/>
    </source>
</evidence>
<name>A0A5C3EUK5_9BASI</name>